<dbReference type="RefSeq" id="WP_090858809.1">
    <property type="nucleotide sequence ID" value="NZ_FMZM01000009.1"/>
</dbReference>
<organism evidence="1 2">
    <name type="scientific">Nocardioides lianchengensis</name>
    <dbReference type="NCBI Taxonomy" id="1045774"/>
    <lineage>
        <taxon>Bacteria</taxon>
        <taxon>Bacillati</taxon>
        <taxon>Actinomycetota</taxon>
        <taxon>Actinomycetes</taxon>
        <taxon>Propionibacteriales</taxon>
        <taxon>Nocardioidaceae</taxon>
        <taxon>Nocardioides</taxon>
    </lineage>
</organism>
<proteinExistence type="predicted"/>
<gene>
    <name evidence="1" type="ORF">SAMN05421872_109134</name>
</gene>
<dbReference type="Proteomes" id="UP000199034">
    <property type="component" value="Unassembled WGS sequence"/>
</dbReference>
<evidence type="ECO:0000313" key="2">
    <source>
        <dbReference type="Proteomes" id="UP000199034"/>
    </source>
</evidence>
<reference evidence="1 2" key="1">
    <citation type="submission" date="2016-10" db="EMBL/GenBank/DDBJ databases">
        <authorList>
            <person name="de Groot N.N."/>
        </authorList>
    </citation>
    <scope>NUCLEOTIDE SEQUENCE [LARGE SCALE GENOMIC DNA]</scope>
    <source>
        <strain evidence="1 2">CGMCC 4.6858</strain>
    </source>
</reference>
<dbReference type="AlphaFoldDB" id="A0A1G6W1K1"/>
<sequence>MSTDLPHVHPRRRVALLGVRALAWIVYAYVVVTEAVLALGFTLLLFGANPDASFVAWSYRSLDRAMEPFRGIFTPIDLGLSGSQEVGAVLDTSVLFAMLVYAVAAWLVSSLLDWIGGFLERLAEADERAVDPGTTAGRP</sequence>
<evidence type="ECO:0000313" key="1">
    <source>
        <dbReference type="EMBL" id="SDD59711.1"/>
    </source>
</evidence>
<accession>A0A1G6W1K1</accession>
<dbReference type="OrthoDB" id="5245026at2"/>
<name>A0A1G6W1K1_9ACTN</name>
<keyword evidence="2" id="KW-1185">Reference proteome</keyword>
<protein>
    <submittedName>
        <fullName evidence="1">YGGT family protein</fullName>
    </submittedName>
</protein>
<dbReference type="EMBL" id="FMZM01000009">
    <property type="protein sequence ID" value="SDD59711.1"/>
    <property type="molecule type" value="Genomic_DNA"/>
</dbReference>